<dbReference type="Gene3D" id="3.40.190.10">
    <property type="entry name" value="Periplasmic binding protein-like II"/>
    <property type="match status" value="1"/>
</dbReference>
<evidence type="ECO:0000313" key="3">
    <source>
        <dbReference type="EMBL" id="GAA1501947.1"/>
    </source>
</evidence>
<dbReference type="CDD" id="cd07012">
    <property type="entry name" value="PBP2_Bug_TTT"/>
    <property type="match status" value="1"/>
</dbReference>
<name>A0ABP4KJZ7_9ACTN</name>
<sequence>MRVGTPRARPVPGNPPPPRPHVAPLLYLEGIQLGERRWLRVAAATVLALVPVITSACDASVGDGTSGAVRRPVDGLRILVPNSPGSGYDTTARTAAKVMQDAGLARDVTVFNVAGAGGTTGLRRVVDDGSDENLLMQMGLGVVGAIHTNRSQVTLMDTLPVARLIEEMEAVVVPKDSPYDTLQDLVTAWKADPAGVPVGGASASGGPDHLMPMLLAQAVGVAPKSVKFVSFGGGAELLAAVLGNKVAFAATGIGEVAEQARVGEVKILAVTGARRTGGLDAPTLKELGVDLVFANWRGLVATSGLTAAQRQRLVDLVTNMRNSPEWKVALATKGWTDAFIAGDEFAAFVASENDRVAKVLRELGLG</sequence>
<keyword evidence="4" id="KW-1185">Reference proteome</keyword>
<reference evidence="4" key="1">
    <citation type="journal article" date="2019" name="Int. J. Syst. Evol. Microbiol.">
        <title>The Global Catalogue of Microorganisms (GCM) 10K type strain sequencing project: providing services to taxonomists for standard genome sequencing and annotation.</title>
        <authorList>
            <consortium name="The Broad Institute Genomics Platform"/>
            <consortium name="The Broad Institute Genome Sequencing Center for Infectious Disease"/>
            <person name="Wu L."/>
            <person name="Ma J."/>
        </authorList>
    </citation>
    <scope>NUCLEOTIDE SEQUENCE [LARGE SCALE GENOMIC DNA]</scope>
    <source>
        <strain evidence="4">JCM 15933</strain>
    </source>
</reference>
<dbReference type="Gene3D" id="3.40.190.150">
    <property type="entry name" value="Bordetella uptake gene, domain 1"/>
    <property type="match status" value="1"/>
</dbReference>
<dbReference type="Pfam" id="PF03401">
    <property type="entry name" value="TctC"/>
    <property type="match status" value="1"/>
</dbReference>
<evidence type="ECO:0000256" key="1">
    <source>
        <dbReference type="ARBA" id="ARBA00006987"/>
    </source>
</evidence>
<dbReference type="Proteomes" id="UP001501470">
    <property type="component" value="Unassembled WGS sequence"/>
</dbReference>
<dbReference type="InterPro" id="IPR005064">
    <property type="entry name" value="BUG"/>
</dbReference>
<dbReference type="EMBL" id="BAAAQD010000001">
    <property type="protein sequence ID" value="GAA1501947.1"/>
    <property type="molecule type" value="Genomic_DNA"/>
</dbReference>
<feature type="region of interest" description="Disordered" evidence="2">
    <location>
        <begin position="1"/>
        <end position="21"/>
    </location>
</feature>
<dbReference type="InterPro" id="IPR042100">
    <property type="entry name" value="Bug_dom1"/>
</dbReference>
<dbReference type="SUPFAM" id="SSF53850">
    <property type="entry name" value="Periplasmic binding protein-like II"/>
    <property type="match status" value="1"/>
</dbReference>
<protein>
    <submittedName>
        <fullName evidence="3">Tripartite tricarboxylate transporter substrate binding protein</fullName>
    </submittedName>
</protein>
<evidence type="ECO:0000313" key="4">
    <source>
        <dbReference type="Proteomes" id="UP001501470"/>
    </source>
</evidence>
<organism evidence="3 4">
    <name type="scientific">Dactylosporangium maewongense</name>
    <dbReference type="NCBI Taxonomy" id="634393"/>
    <lineage>
        <taxon>Bacteria</taxon>
        <taxon>Bacillati</taxon>
        <taxon>Actinomycetota</taxon>
        <taxon>Actinomycetes</taxon>
        <taxon>Micromonosporales</taxon>
        <taxon>Micromonosporaceae</taxon>
        <taxon>Dactylosporangium</taxon>
    </lineage>
</organism>
<comment type="caution">
    <text evidence="3">The sequence shown here is derived from an EMBL/GenBank/DDBJ whole genome shotgun (WGS) entry which is preliminary data.</text>
</comment>
<accession>A0ABP4KJZ7</accession>
<feature type="compositionally biased region" description="Low complexity" evidence="2">
    <location>
        <begin position="1"/>
        <end position="11"/>
    </location>
</feature>
<proteinExistence type="inferred from homology"/>
<gene>
    <name evidence="3" type="ORF">GCM10009827_012770</name>
</gene>
<dbReference type="PANTHER" id="PTHR42928">
    <property type="entry name" value="TRICARBOXYLATE-BINDING PROTEIN"/>
    <property type="match status" value="1"/>
</dbReference>
<evidence type="ECO:0000256" key="2">
    <source>
        <dbReference type="SAM" id="MobiDB-lite"/>
    </source>
</evidence>
<comment type="similarity">
    <text evidence="1">Belongs to the UPF0065 (bug) family.</text>
</comment>
<dbReference type="PANTHER" id="PTHR42928:SF3">
    <property type="entry name" value="UPF0065 PROTEIN YFLP"/>
    <property type="match status" value="1"/>
</dbReference>
<feature type="compositionally biased region" description="Pro residues" evidence="2">
    <location>
        <begin position="12"/>
        <end position="21"/>
    </location>
</feature>
<dbReference type="PIRSF" id="PIRSF017082">
    <property type="entry name" value="YflP"/>
    <property type="match status" value="1"/>
</dbReference>